<accession>A0ACC2WPM2</accession>
<protein>
    <submittedName>
        <fullName evidence="1">Uncharacterized protein</fullName>
    </submittedName>
</protein>
<name>A0ACC2WPM2_9TREE</name>
<comment type="caution">
    <text evidence="1">The sequence shown here is derived from an EMBL/GenBank/DDBJ whole genome shotgun (WGS) entry which is preliminary data.</text>
</comment>
<proteinExistence type="predicted"/>
<reference evidence="1" key="1">
    <citation type="submission" date="2023-04" db="EMBL/GenBank/DDBJ databases">
        <title>Draft Genome sequencing of Naganishia species isolated from polar environments using Oxford Nanopore Technology.</title>
        <authorList>
            <person name="Leo P."/>
            <person name="Venkateswaran K."/>
        </authorList>
    </citation>
    <scope>NUCLEOTIDE SEQUENCE</scope>
    <source>
        <strain evidence="1">MNA-CCFEE 5262</strain>
    </source>
</reference>
<organism evidence="1 2">
    <name type="scientific">Naganishia adeliensis</name>
    <dbReference type="NCBI Taxonomy" id="92952"/>
    <lineage>
        <taxon>Eukaryota</taxon>
        <taxon>Fungi</taxon>
        <taxon>Dikarya</taxon>
        <taxon>Basidiomycota</taxon>
        <taxon>Agaricomycotina</taxon>
        <taxon>Tremellomycetes</taxon>
        <taxon>Filobasidiales</taxon>
        <taxon>Filobasidiaceae</taxon>
        <taxon>Naganishia</taxon>
    </lineage>
</organism>
<dbReference type="Proteomes" id="UP001230649">
    <property type="component" value="Unassembled WGS sequence"/>
</dbReference>
<evidence type="ECO:0000313" key="1">
    <source>
        <dbReference type="EMBL" id="KAJ9113709.1"/>
    </source>
</evidence>
<sequence>MPLWLNALGATYVTAWSISFYPQVILNYRRKTASGLSQDFSILNPLGFAAYAIYALSLTYSPLLRAQYAARNAGHTPQVSPSDIVFALHAFLLSSISLGQTYWYSRERGEPRALKYQRIADEMMGVDTIGGDVELWMGKRGERERTTWWTTGSLMGISLALLVGLGAVAAGKWEWLDFVYLISYVKLYISIAKWLPQLILNTIRHSTTGFSVWVIILDLIGSLTSLAELVLSTLLAHDPRGIVGNPLKLGLSLLTVAFDLVFVLQRFVLYPPLKDGEGEQVGEGEPDEETPLVR</sequence>
<gene>
    <name evidence="1" type="ORF">QFC20_001732</name>
</gene>
<evidence type="ECO:0000313" key="2">
    <source>
        <dbReference type="Proteomes" id="UP001230649"/>
    </source>
</evidence>
<keyword evidence="2" id="KW-1185">Reference proteome</keyword>
<dbReference type="EMBL" id="JASBWS010000011">
    <property type="protein sequence ID" value="KAJ9113709.1"/>
    <property type="molecule type" value="Genomic_DNA"/>
</dbReference>